<feature type="domain" description="Amidohydrolase-related" evidence="4">
    <location>
        <begin position="66"/>
        <end position="312"/>
    </location>
</feature>
<evidence type="ECO:0000256" key="2">
    <source>
        <dbReference type="ARBA" id="ARBA00023239"/>
    </source>
</evidence>
<accession>A0AAN7DJB1</accession>
<evidence type="ECO:0000313" key="5">
    <source>
        <dbReference type="EMBL" id="KAK4517828.1"/>
    </source>
</evidence>
<dbReference type="Pfam" id="PF04909">
    <property type="entry name" value="Amidohydro_2"/>
    <property type="match status" value="1"/>
</dbReference>
<keyword evidence="6" id="KW-1185">Reference proteome</keyword>
<dbReference type="AlphaFoldDB" id="A0AAN7DJB1"/>
<evidence type="ECO:0000256" key="1">
    <source>
        <dbReference type="ARBA" id="ARBA00022793"/>
    </source>
</evidence>
<protein>
    <submittedName>
        <fullName evidence="5">Chromatin assembly factor 1 subunit</fullName>
    </submittedName>
</protein>
<dbReference type="Proteomes" id="UP001304243">
    <property type="component" value="Unassembled WGS sequence"/>
</dbReference>
<sequence>MKGKITLEEACMAPDMFACEADSNEGLHASPTYSKKWDKCIVDIAGEELKTMEKYGCSYTVLSLTVPKIQNIHDQKKAEAEATKTNDWIANEINGRRDKLAAFACLFMHDAKQKGEDPRRCITKYDFHGALLTDFQHAGKDGSDYLYYGQSVFDLFWQVVQELDVLVYLHPAAPADYIFESNSRKDVPYRPSLIFSNGVSLYLLGMISNSVSDRFPKLKVIVGHLGEHIPFDFWRINHWFGDIKKPNGMVAKKTLAEYFDEHIWLGADRILFSVYSPYETYCDGFTWFDDHTQLGLGDKIKTGRSNAKALLKIDDYVDHNVPVTK</sequence>
<evidence type="ECO:0000259" key="4">
    <source>
        <dbReference type="Pfam" id="PF04909"/>
    </source>
</evidence>
<dbReference type="EMBL" id="JASEJX010000013">
    <property type="protein sequence ID" value="KAK4517828.1"/>
    <property type="molecule type" value="Genomic_DNA"/>
</dbReference>
<keyword evidence="2 3" id="KW-0456">Lyase</keyword>
<dbReference type="RefSeq" id="XP_064684494.1">
    <property type="nucleotide sequence ID" value="XM_064820574.1"/>
</dbReference>
<keyword evidence="1 3" id="KW-0210">Decarboxylase</keyword>
<evidence type="ECO:0000313" key="6">
    <source>
        <dbReference type="Proteomes" id="UP001304243"/>
    </source>
</evidence>
<dbReference type="GO" id="GO:0019748">
    <property type="term" value="P:secondary metabolic process"/>
    <property type="evidence" value="ECO:0007669"/>
    <property type="project" value="TreeGrafter"/>
</dbReference>
<proteinExistence type="inferred from homology"/>
<dbReference type="GeneID" id="89944876"/>
<dbReference type="SUPFAM" id="SSF51556">
    <property type="entry name" value="Metallo-dependent hydrolases"/>
    <property type="match status" value="1"/>
</dbReference>
<evidence type="ECO:0000256" key="3">
    <source>
        <dbReference type="RuleBase" id="RU366045"/>
    </source>
</evidence>
<dbReference type="InterPro" id="IPR032466">
    <property type="entry name" value="Metal_Hydrolase"/>
</dbReference>
<dbReference type="Gene3D" id="3.20.20.140">
    <property type="entry name" value="Metal-dependent hydrolases"/>
    <property type="match status" value="1"/>
</dbReference>
<dbReference type="InterPro" id="IPR032465">
    <property type="entry name" value="ACMSD"/>
</dbReference>
<gene>
    <name evidence="5" type="primary">CAC2</name>
    <name evidence="5" type="ORF">ATC70_001174</name>
</gene>
<dbReference type="InterPro" id="IPR006680">
    <property type="entry name" value="Amidohydro-rel"/>
</dbReference>
<dbReference type="PANTHER" id="PTHR21240:SF31">
    <property type="entry name" value="AMIDOHYDROLASE FAMILY PROTEIN (AFU_ORTHOLOGUE AFUA_7G05840)"/>
    <property type="match status" value="1"/>
</dbReference>
<dbReference type="PANTHER" id="PTHR21240">
    <property type="entry name" value="2-AMINO-3-CARBOXYLMUCONATE-6-SEMIALDEHYDE DECARBOXYLASE"/>
    <property type="match status" value="1"/>
</dbReference>
<dbReference type="GO" id="GO:0016787">
    <property type="term" value="F:hydrolase activity"/>
    <property type="evidence" value="ECO:0007669"/>
    <property type="project" value="InterPro"/>
</dbReference>
<reference evidence="5 6" key="1">
    <citation type="submission" date="2022-11" db="EMBL/GenBank/DDBJ databases">
        <title>Mucor velutinosus strain NIH1002 WGS.</title>
        <authorList>
            <person name="Subramanian P."/>
            <person name="Mullikin J.C."/>
            <person name="Segre J.A."/>
            <person name="Zelazny A.M."/>
        </authorList>
    </citation>
    <scope>NUCLEOTIDE SEQUENCE [LARGE SCALE GENOMIC DNA]</scope>
    <source>
        <strain evidence="5 6">NIH1002</strain>
    </source>
</reference>
<dbReference type="GO" id="GO:0005829">
    <property type="term" value="C:cytosol"/>
    <property type="evidence" value="ECO:0007669"/>
    <property type="project" value="TreeGrafter"/>
</dbReference>
<comment type="caution">
    <text evidence="5">The sequence shown here is derived from an EMBL/GenBank/DDBJ whole genome shotgun (WGS) entry which is preliminary data.</text>
</comment>
<organism evidence="5 6">
    <name type="scientific">Mucor velutinosus</name>
    <dbReference type="NCBI Taxonomy" id="708070"/>
    <lineage>
        <taxon>Eukaryota</taxon>
        <taxon>Fungi</taxon>
        <taxon>Fungi incertae sedis</taxon>
        <taxon>Mucoromycota</taxon>
        <taxon>Mucoromycotina</taxon>
        <taxon>Mucoromycetes</taxon>
        <taxon>Mucorales</taxon>
        <taxon>Mucorineae</taxon>
        <taxon>Mucoraceae</taxon>
        <taxon>Mucor</taxon>
    </lineage>
</organism>
<comment type="similarity">
    <text evidence="3">Belongs to the metallo-dependent hydrolases superfamily.</text>
</comment>
<dbReference type="GO" id="GO:0016831">
    <property type="term" value="F:carboxy-lyase activity"/>
    <property type="evidence" value="ECO:0007669"/>
    <property type="project" value="UniProtKB-KW"/>
</dbReference>
<name>A0AAN7DJB1_9FUNG</name>